<dbReference type="AlphaFoldDB" id="A0A1G1V061"/>
<dbReference type="Proteomes" id="UP000177967">
    <property type="component" value="Unassembled WGS sequence"/>
</dbReference>
<reference evidence="1 2" key="1">
    <citation type="journal article" date="2016" name="Nat. Commun.">
        <title>Thousands of microbial genomes shed light on interconnected biogeochemical processes in an aquifer system.</title>
        <authorList>
            <person name="Anantharaman K."/>
            <person name="Brown C.T."/>
            <person name="Hug L.A."/>
            <person name="Sharon I."/>
            <person name="Castelle C.J."/>
            <person name="Probst A.J."/>
            <person name="Thomas B.C."/>
            <person name="Singh A."/>
            <person name="Wilkins M.J."/>
            <person name="Karaoz U."/>
            <person name="Brodie E.L."/>
            <person name="Williams K.H."/>
            <person name="Hubbard S.S."/>
            <person name="Banfield J.F."/>
        </authorList>
    </citation>
    <scope>NUCLEOTIDE SEQUENCE [LARGE SCALE GENOMIC DNA]</scope>
</reference>
<protein>
    <submittedName>
        <fullName evidence="1">Uncharacterized protein</fullName>
    </submittedName>
</protein>
<dbReference type="EMBL" id="MHBW01000020">
    <property type="protein sequence ID" value="OGY08772.1"/>
    <property type="molecule type" value="Genomic_DNA"/>
</dbReference>
<evidence type="ECO:0000313" key="1">
    <source>
        <dbReference type="EMBL" id="OGY08772.1"/>
    </source>
</evidence>
<gene>
    <name evidence="1" type="ORF">A2782_02170</name>
</gene>
<proteinExistence type="predicted"/>
<evidence type="ECO:0000313" key="2">
    <source>
        <dbReference type="Proteomes" id="UP000177967"/>
    </source>
</evidence>
<sequence length="147" mass="16843">MEAHQNFTTVVKLLLTSWRDADAGKYGDAYFFVGQVNDAWVVVREFLPEGAPVCTDRGEWRRYVDSREWWRAPFDRVRPGLPVVSLAEVKTYACPHCGEARPVVEHYVQTYDSAEGDNWLTERLVFCTDCKAASPVAQPHNSSMRMR</sequence>
<comment type="caution">
    <text evidence="1">The sequence shown here is derived from an EMBL/GenBank/DDBJ whole genome shotgun (WGS) entry which is preliminary data.</text>
</comment>
<accession>A0A1G1V061</accession>
<name>A0A1G1V061_9BACT</name>
<organism evidence="1 2">
    <name type="scientific">Candidatus Blackburnbacteria bacterium RIFCSPHIGHO2_01_FULL_43_15b</name>
    <dbReference type="NCBI Taxonomy" id="1797513"/>
    <lineage>
        <taxon>Bacteria</taxon>
        <taxon>Candidatus Blackburniibacteriota</taxon>
    </lineage>
</organism>